<evidence type="ECO:0000256" key="14">
    <source>
        <dbReference type="PROSITE-ProRule" id="PRU10141"/>
    </source>
</evidence>
<keyword evidence="6 15" id="KW-0812">Transmembrane</keyword>
<dbReference type="PROSITE" id="PS00107">
    <property type="entry name" value="PROTEIN_KINASE_ATP"/>
    <property type="match status" value="1"/>
</dbReference>
<evidence type="ECO:0000256" key="9">
    <source>
        <dbReference type="ARBA" id="ARBA00022840"/>
    </source>
</evidence>
<dbReference type="GO" id="GO:0016020">
    <property type="term" value="C:membrane"/>
    <property type="evidence" value="ECO:0007669"/>
    <property type="project" value="UniProtKB-SubCell"/>
</dbReference>
<feature type="binding site" evidence="14">
    <location>
        <position position="171"/>
    </location>
    <ligand>
        <name>ATP</name>
        <dbReference type="ChEBI" id="CHEBI:30616"/>
    </ligand>
</feature>
<proteinExistence type="predicted"/>
<dbReference type="Gene3D" id="3.30.200.20">
    <property type="entry name" value="Phosphorylase Kinase, domain 1"/>
    <property type="match status" value="1"/>
</dbReference>
<comment type="subcellular location">
    <subcellularLocation>
        <location evidence="1">Membrane</location>
        <topology evidence="1">Single-pass membrane protein</topology>
    </subcellularLocation>
</comment>
<protein>
    <recommendedName>
        <fullName evidence="2">non-specific serine/threonine protein kinase</fullName>
        <ecNumber evidence="2">2.7.11.1</ecNumber>
    </recommendedName>
</protein>
<evidence type="ECO:0000256" key="13">
    <source>
        <dbReference type="ARBA" id="ARBA00048679"/>
    </source>
</evidence>
<comment type="catalytic activity">
    <reaction evidence="13">
        <text>L-seryl-[protein] + ATP = O-phospho-L-seryl-[protein] + ADP + H(+)</text>
        <dbReference type="Rhea" id="RHEA:17989"/>
        <dbReference type="Rhea" id="RHEA-COMP:9863"/>
        <dbReference type="Rhea" id="RHEA-COMP:11604"/>
        <dbReference type="ChEBI" id="CHEBI:15378"/>
        <dbReference type="ChEBI" id="CHEBI:29999"/>
        <dbReference type="ChEBI" id="CHEBI:30616"/>
        <dbReference type="ChEBI" id="CHEBI:83421"/>
        <dbReference type="ChEBI" id="CHEBI:456216"/>
        <dbReference type="EC" id="2.7.11.1"/>
    </reaction>
</comment>
<evidence type="ECO:0000256" key="5">
    <source>
        <dbReference type="ARBA" id="ARBA00022679"/>
    </source>
</evidence>
<dbReference type="GO" id="GO:0004674">
    <property type="term" value="F:protein serine/threonine kinase activity"/>
    <property type="evidence" value="ECO:0007669"/>
    <property type="project" value="UniProtKB-KW"/>
</dbReference>
<feature type="domain" description="Protein kinase" evidence="16">
    <location>
        <begin position="142"/>
        <end position="418"/>
    </location>
</feature>
<keyword evidence="10 15" id="KW-1133">Transmembrane helix</keyword>
<evidence type="ECO:0000256" key="6">
    <source>
        <dbReference type="ARBA" id="ARBA00022692"/>
    </source>
</evidence>
<dbReference type="Proteomes" id="UP000231279">
    <property type="component" value="Unassembled WGS sequence"/>
</dbReference>
<reference evidence="18" key="1">
    <citation type="journal article" date="2018" name="Gigascience">
        <title>Genome assembly of the Pink Ipe (Handroanthus impetiginosus, Bignoniaceae), a highly valued, ecologically keystone Neotropical timber forest tree.</title>
        <authorList>
            <person name="Silva-Junior O.B."/>
            <person name="Grattapaglia D."/>
            <person name="Novaes E."/>
            <person name="Collevatti R.G."/>
        </authorList>
    </citation>
    <scope>NUCLEOTIDE SEQUENCE [LARGE SCALE GENOMIC DNA]</scope>
    <source>
        <strain evidence="18">cv. UFG-1</strain>
    </source>
</reference>
<dbReference type="OrthoDB" id="4062651at2759"/>
<keyword evidence="9 14" id="KW-0067">ATP-binding</keyword>
<dbReference type="InterPro" id="IPR011009">
    <property type="entry name" value="Kinase-like_dom_sf"/>
</dbReference>
<keyword evidence="3 17" id="KW-0723">Serine/threonine-protein kinase</keyword>
<evidence type="ECO:0000256" key="2">
    <source>
        <dbReference type="ARBA" id="ARBA00012513"/>
    </source>
</evidence>
<evidence type="ECO:0000313" key="18">
    <source>
        <dbReference type="Proteomes" id="UP000231279"/>
    </source>
</evidence>
<gene>
    <name evidence="17" type="ORF">CDL12_10247</name>
</gene>
<dbReference type="STRING" id="429701.A0A2G9HIH4"/>
<dbReference type="EMBL" id="NKXS01001738">
    <property type="protein sequence ID" value="PIN17090.1"/>
    <property type="molecule type" value="Genomic_DNA"/>
</dbReference>
<comment type="catalytic activity">
    <reaction evidence="12">
        <text>L-threonyl-[protein] + ATP = O-phospho-L-threonyl-[protein] + ADP + H(+)</text>
        <dbReference type="Rhea" id="RHEA:46608"/>
        <dbReference type="Rhea" id="RHEA-COMP:11060"/>
        <dbReference type="Rhea" id="RHEA-COMP:11605"/>
        <dbReference type="ChEBI" id="CHEBI:15378"/>
        <dbReference type="ChEBI" id="CHEBI:30013"/>
        <dbReference type="ChEBI" id="CHEBI:30616"/>
        <dbReference type="ChEBI" id="CHEBI:61977"/>
        <dbReference type="ChEBI" id="CHEBI:456216"/>
        <dbReference type="EC" id="2.7.11.1"/>
    </reaction>
</comment>
<keyword evidence="7 14" id="KW-0547">Nucleotide-binding</keyword>
<accession>A0A2G9HIH4</accession>
<dbReference type="Gene3D" id="1.10.510.10">
    <property type="entry name" value="Transferase(Phosphotransferase) domain 1"/>
    <property type="match status" value="1"/>
</dbReference>
<evidence type="ECO:0000256" key="1">
    <source>
        <dbReference type="ARBA" id="ARBA00004167"/>
    </source>
</evidence>
<keyword evidence="4" id="KW-0597">Phosphoprotein</keyword>
<evidence type="ECO:0000256" key="15">
    <source>
        <dbReference type="SAM" id="Phobius"/>
    </source>
</evidence>
<evidence type="ECO:0000313" key="17">
    <source>
        <dbReference type="EMBL" id="PIN17090.1"/>
    </source>
</evidence>
<dbReference type="PANTHER" id="PTHR47984">
    <property type="entry name" value="OS01G0323000 PROTEIN"/>
    <property type="match status" value="1"/>
</dbReference>
<dbReference type="PROSITE" id="PS50011">
    <property type="entry name" value="PROTEIN_KINASE_DOM"/>
    <property type="match status" value="1"/>
</dbReference>
<dbReference type="Pfam" id="PF07714">
    <property type="entry name" value="PK_Tyr_Ser-Thr"/>
    <property type="match status" value="1"/>
</dbReference>
<dbReference type="SUPFAM" id="SSF56112">
    <property type="entry name" value="Protein kinase-like (PK-like)"/>
    <property type="match status" value="1"/>
</dbReference>
<dbReference type="InterPro" id="IPR052232">
    <property type="entry name" value="RLK_Ser/Thr-Kinase"/>
</dbReference>
<evidence type="ECO:0000256" key="7">
    <source>
        <dbReference type="ARBA" id="ARBA00022741"/>
    </source>
</evidence>
<evidence type="ECO:0000259" key="16">
    <source>
        <dbReference type="PROSITE" id="PS50011"/>
    </source>
</evidence>
<evidence type="ECO:0000256" key="3">
    <source>
        <dbReference type="ARBA" id="ARBA00022527"/>
    </source>
</evidence>
<evidence type="ECO:0000256" key="10">
    <source>
        <dbReference type="ARBA" id="ARBA00022989"/>
    </source>
</evidence>
<dbReference type="InterPro" id="IPR000719">
    <property type="entry name" value="Prot_kinase_dom"/>
</dbReference>
<dbReference type="AlphaFoldDB" id="A0A2G9HIH4"/>
<keyword evidence="18" id="KW-1185">Reference proteome</keyword>
<keyword evidence="11 15" id="KW-0472">Membrane</keyword>
<evidence type="ECO:0000256" key="4">
    <source>
        <dbReference type="ARBA" id="ARBA00022553"/>
    </source>
</evidence>
<dbReference type="FunFam" id="1.10.510.10:FF:000035">
    <property type="entry name" value="Putative receptor-like serine/threonine-protein kinase"/>
    <property type="match status" value="1"/>
</dbReference>
<evidence type="ECO:0000256" key="8">
    <source>
        <dbReference type="ARBA" id="ARBA00022777"/>
    </source>
</evidence>
<keyword evidence="8 17" id="KW-0418">Kinase</keyword>
<keyword evidence="5 17" id="KW-0808">Transferase</keyword>
<comment type="caution">
    <text evidence="17">The sequence shown here is derived from an EMBL/GenBank/DDBJ whole genome shotgun (WGS) entry which is preliminary data.</text>
</comment>
<dbReference type="InterPro" id="IPR017441">
    <property type="entry name" value="Protein_kinase_ATP_BS"/>
</dbReference>
<dbReference type="InterPro" id="IPR001245">
    <property type="entry name" value="Ser-Thr/Tyr_kinase_cat_dom"/>
</dbReference>
<dbReference type="GO" id="GO:0005524">
    <property type="term" value="F:ATP binding"/>
    <property type="evidence" value="ECO:0007669"/>
    <property type="project" value="UniProtKB-UniRule"/>
</dbReference>
<dbReference type="EC" id="2.7.11.1" evidence="2"/>
<dbReference type="GO" id="GO:0106310">
    <property type="term" value="F:protein serine kinase activity"/>
    <property type="evidence" value="ECO:0007669"/>
    <property type="project" value="RHEA"/>
</dbReference>
<sequence length="421" mass="47976">MTINVSSIKHNLSKPTSIFGLKLWIALVIIIALILFLVIIFTLIFISWRYKRNEKKKSSYNHNNVYRNCSMDQRLSSQNGRDRELSIDIPEKEVVYSDRMLSNGKIKDGVVNDVNDVECVASDSGPISPYTLKDIEVATNGFAYGNMIGSGDFGVVFRGVLMDNTQVAVKKLFRDRSRKTTFVKEAEELLLISHKNLVKLLGYCAEETYRILVYEYVGNGSLDQWLHGCINEASPLAWNVRMNIIIGVAKGLAYLHEDILSPHIHGNLKSSNILLDREWNPKISNVGTRRLLGPEWKNSTLPTGMLGYIAPECDHTFVPDEKSDVYSFGVLIMEIVTGKSSMVSTFSEVEELLVDWVKFMVAQENYDVIFDSKLLERPTMKELKRILLISLRCVDFEVEKRPKMREIMHMLEPRNLLLADV</sequence>
<evidence type="ECO:0000256" key="12">
    <source>
        <dbReference type="ARBA" id="ARBA00047899"/>
    </source>
</evidence>
<dbReference type="PANTHER" id="PTHR47984:SF39">
    <property type="entry name" value="PROTEIN KINASE DOMAIN-CONTAINING PROTEIN"/>
    <property type="match status" value="1"/>
</dbReference>
<name>A0A2G9HIH4_9LAMI</name>
<organism evidence="17 18">
    <name type="scientific">Handroanthus impetiginosus</name>
    <dbReference type="NCBI Taxonomy" id="429701"/>
    <lineage>
        <taxon>Eukaryota</taxon>
        <taxon>Viridiplantae</taxon>
        <taxon>Streptophyta</taxon>
        <taxon>Embryophyta</taxon>
        <taxon>Tracheophyta</taxon>
        <taxon>Spermatophyta</taxon>
        <taxon>Magnoliopsida</taxon>
        <taxon>eudicotyledons</taxon>
        <taxon>Gunneridae</taxon>
        <taxon>Pentapetalae</taxon>
        <taxon>asterids</taxon>
        <taxon>lamiids</taxon>
        <taxon>Lamiales</taxon>
        <taxon>Bignoniaceae</taxon>
        <taxon>Crescentiina</taxon>
        <taxon>Tabebuia alliance</taxon>
        <taxon>Handroanthus</taxon>
    </lineage>
</organism>
<evidence type="ECO:0000256" key="11">
    <source>
        <dbReference type="ARBA" id="ARBA00023136"/>
    </source>
</evidence>
<feature type="transmembrane region" description="Helical" evidence="15">
    <location>
        <begin position="23"/>
        <end position="48"/>
    </location>
</feature>